<dbReference type="Gene3D" id="3.40.190.10">
    <property type="entry name" value="Periplasmic binding protein-like II"/>
    <property type="match status" value="2"/>
</dbReference>
<dbReference type="Gene3D" id="1.10.10.10">
    <property type="entry name" value="Winged helix-like DNA-binding domain superfamily/Winged helix DNA-binding domain"/>
    <property type="match status" value="1"/>
</dbReference>
<protein>
    <recommendedName>
        <fullName evidence="6">Probable hydrogen peroxide-inducible genes activator</fullName>
    </recommendedName>
</protein>
<dbReference type="InterPro" id="IPR036390">
    <property type="entry name" value="WH_DNA-bd_sf"/>
</dbReference>
<dbReference type="CDD" id="cd05466">
    <property type="entry name" value="PBP2_LTTR_substrate"/>
    <property type="match status" value="1"/>
</dbReference>
<evidence type="ECO:0000256" key="1">
    <source>
        <dbReference type="ARBA" id="ARBA00009437"/>
    </source>
</evidence>
<reference evidence="9 10" key="1">
    <citation type="journal article" date="2013" name="Genome Announc.">
        <title>Draft genome sequence of MKD8, a conjugal recipient Mycobacterium smegmatis strain.</title>
        <authorList>
            <person name="Gray T.A."/>
            <person name="Palumbo M.J."/>
            <person name="Derbyshire K.M."/>
        </authorList>
    </citation>
    <scope>NUCLEOTIDE SEQUENCE [LARGE SCALE GENOMIC DNA]</scope>
    <source>
        <strain evidence="9 10">MKD8</strain>
    </source>
</reference>
<dbReference type="Proteomes" id="UP000011200">
    <property type="component" value="Chromosome"/>
</dbReference>
<dbReference type="Pfam" id="PF03466">
    <property type="entry name" value="LysR_substrate"/>
    <property type="match status" value="1"/>
</dbReference>
<evidence type="ECO:0000256" key="5">
    <source>
        <dbReference type="ARBA" id="ARBA00023163"/>
    </source>
</evidence>
<dbReference type="RefSeq" id="WP_003895788.1">
    <property type="nucleotide sequence ID" value="NZ_CP027541.1"/>
</dbReference>
<evidence type="ECO:0000313" key="10">
    <source>
        <dbReference type="Proteomes" id="UP000011200"/>
    </source>
</evidence>
<dbReference type="GO" id="GO:0003700">
    <property type="term" value="F:DNA-binding transcription factor activity"/>
    <property type="evidence" value="ECO:0007669"/>
    <property type="project" value="InterPro"/>
</dbReference>
<name>A0A2U9PU04_MYCSE</name>
<evidence type="ECO:0000313" key="9">
    <source>
        <dbReference type="EMBL" id="AWT55266.1"/>
    </source>
</evidence>
<dbReference type="Pfam" id="PF00126">
    <property type="entry name" value="HTH_1"/>
    <property type="match status" value="1"/>
</dbReference>
<evidence type="ECO:0000256" key="3">
    <source>
        <dbReference type="ARBA" id="ARBA00023125"/>
    </source>
</evidence>
<evidence type="ECO:0000256" key="7">
    <source>
        <dbReference type="ARBA" id="ARBA00056658"/>
    </source>
</evidence>
<dbReference type="FunFam" id="1.10.10.10:FF:000001">
    <property type="entry name" value="LysR family transcriptional regulator"/>
    <property type="match status" value="1"/>
</dbReference>
<evidence type="ECO:0000256" key="6">
    <source>
        <dbReference type="ARBA" id="ARBA00040885"/>
    </source>
</evidence>
<dbReference type="PANTHER" id="PTHR30346:SF28">
    <property type="entry name" value="HTH-TYPE TRANSCRIPTIONAL REGULATOR CYNR"/>
    <property type="match status" value="1"/>
</dbReference>
<dbReference type="InterPro" id="IPR036388">
    <property type="entry name" value="WH-like_DNA-bd_sf"/>
</dbReference>
<keyword evidence="2" id="KW-0805">Transcription regulation</keyword>
<feature type="domain" description="HTH lysR-type" evidence="8">
    <location>
        <begin position="1"/>
        <end position="58"/>
    </location>
</feature>
<evidence type="ECO:0000256" key="4">
    <source>
        <dbReference type="ARBA" id="ARBA00023159"/>
    </source>
</evidence>
<accession>A0A2U9PU04</accession>
<keyword evidence="4" id="KW-0010">Activator</keyword>
<proteinExistence type="inferred from homology"/>
<dbReference type="PROSITE" id="PS50931">
    <property type="entry name" value="HTH_LYSR"/>
    <property type="match status" value="1"/>
</dbReference>
<dbReference type="GO" id="GO:0003677">
    <property type="term" value="F:DNA binding"/>
    <property type="evidence" value="ECO:0007669"/>
    <property type="project" value="UniProtKB-KW"/>
</dbReference>
<dbReference type="PANTHER" id="PTHR30346">
    <property type="entry name" value="TRANSCRIPTIONAL DUAL REGULATOR HCAR-RELATED"/>
    <property type="match status" value="1"/>
</dbReference>
<sequence length="297" mass="33275">MELRHLTYFLAVAEELNFARAAENLRIAPSPLSRAIRELEKELRAPLFDRGTRHVALTTAGVALVPKAQEILAQVAALRQVTSHSARTRAELTMGVRAVPDTLRRTLIDDVFHAVDADATVEIVARRTEDQYRALLRGEFDFGVTVGLPDDPRIDYHEMMTETYGIAVPDIEPYRSLEIIRPEDISELTMIRHDQEHVLDGFEPYYRSAAQNTSVTNDIVGEMHALVAAGRHCCFAVLNPDAPWTRLVSGDGVVIRKLTAQPYVTTCLTWLARRSGEDDLGAYIARATERFAEPLRL</sequence>
<dbReference type="GO" id="GO:0032993">
    <property type="term" value="C:protein-DNA complex"/>
    <property type="evidence" value="ECO:0007669"/>
    <property type="project" value="TreeGrafter"/>
</dbReference>
<organism evidence="9 10">
    <name type="scientific">Mycolicibacterium smegmatis (strain MKD8)</name>
    <name type="common">Mycobacterium smegmatis</name>
    <dbReference type="NCBI Taxonomy" id="1214915"/>
    <lineage>
        <taxon>Bacteria</taxon>
        <taxon>Bacillati</taxon>
        <taxon>Actinomycetota</taxon>
        <taxon>Actinomycetes</taxon>
        <taxon>Mycobacteriales</taxon>
        <taxon>Mycobacteriaceae</taxon>
        <taxon>Mycolicibacterium</taxon>
    </lineage>
</organism>
<evidence type="ECO:0000256" key="2">
    <source>
        <dbReference type="ARBA" id="ARBA00023015"/>
    </source>
</evidence>
<comment type="function">
    <text evidence="7">Required for the induction the katG gene for catalase. Involved in the response to hydrogen peroxide.</text>
</comment>
<comment type="similarity">
    <text evidence="1">Belongs to the LysR transcriptional regulatory family.</text>
</comment>
<dbReference type="InterPro" id="IPR000847">
    <property type="entry name" value="LysR_HTH_N"/>
</dbReference>
<keyword evidence="3" id="KW-0238">DNA-binding</keyword>
<dbReference type="SUPFAM" id="SSF53850">
    <property type="entry name" value="Periplasmic binding protein-like II"/>
    <property type="match status" value="1"/>
</dbReference>
<evidence type="ECO:0000259" key="8">
    <source>
        <dbReference type="PROSITE" id="PS50931"/>
    </source>
</evidence>
<keyword evidence="5" id="KW-0804">Transcription</keyword>
<gene>
    <name evidence="9" type="ORF">D806_043020</name>
</gene>
<dbReference type="InterPro" id="IPR005119">
    <property type="entry name" value="LysR_subst-bd"/>
</dbReference>
<reference evidence="10" key="2">
    <citation type="submission" date="2018-03" db="EMBL/GenBank/DDBJ databases">
        <authorList>
            <person name="Derbyshire K."/>
            <person name="Gray T.A."/>
            <person name="Champion M."/>
        </authorList>
    </citation>
    <scope>NUCLEOTIDE SEQUENCE [LARGE SCALE GENOMIC DNA]</scope>
    <source>
        <strain evidence="10">MKD8</strain>
    </source>
</reference>
<dbReference type="SUPFAM" id="SSF46785">
    <property type="entry name" value="Winged helix' DNA-binding domain"/>
    <property type="match status" value="1"/>
</dbReference>
<dbReference type="EMBL" id="CP027541">
    <property type="protein sequence ID" value="AWT55266.1"/>
    <property type="molecule type" value="Genomic_DNA"/>
</dbReference>
<dbReference type="AlphaFoldDB" id="A0A2U9PU04"/>